<name>A0A397TNZ2_9GLOM</name>
<protein>
    <submittedName>
        <fullName evidence="2">Uncharacterized protein</fullName>
    </submittedName>
</protein>
<accession>A0A397TNZ2</accession>
<comment type="caution">
    <text evidence="2">The sequence shown here is derived from an EMBL/GenBank/DDBJ whole genome shotgun (WGS) entry which is preliminary data.</text>
</comment>
<evidence type="ECO:0000313" key="3">
    <source>
        <dbReference type="Proteomes" id="UP000266673"/>
    </source>
</evidence>
<keyword evidence="3" id="KW-1185">Reference proteome</keyword>
<evidence type="ECO:0000313" key="2">
    <source>
        <dbReference type="EMBL" id="RIA99913.1"/>
    </source>
</evidence>
<reference evidence="2 3" key="1">
    <citation type="submission" date="2018-06" db="EMBL/GenBank/DDBJ databases">
        <title>Comparative genomics reveals the genomic features of Rhizophagus irregularis, R. cerebriforme, R. diaphanum and Gigaspora rosea, and their symbiotic lifestyle signature.</title>
        <authorList>
            <person name="Morin E."/>
            <person name="San Clemente H."/>
            <person name="Chen E.C.H."/>
            <person name="De La Providencia I."/>
            <person name="Hainaut M."/>
            <person name="Kuo A."/>
            <person name="Kohler A."/>
            <person name="Murat C."/>
            <person name="Tang N."/>
            <person name="Roy S."/>
            <person name="Loubradou J."/>
            <person name="Henrissat B."/>
            <person name="Grigoriev I.V."/>
            <person name="Corradi N."/>
            <person name="Roux C."/>
            <person name="Martin F.M."/>
        </authorList>
    </citation>
    <scope>NUCLEOTIDE SEQUENCE [LARGE SCALE GENOMIC DNA]</scope>
    <source>
        <strain evidence="2 3">DAOM 194757</strain>
    </source>
</reference>
<organism evidence="2 3">
    <name type="scientific">Gigaspora rosea</name>
    <dbReference type="NCBI Taxonomy" id="44941"/>
    <lineage>
        <taxon>Eukaryota</taxon>
        <taxon>Fungi</taxon>
        <taxon>Fungi incertae sedis</taxon>
        <taxon>Mucoromycota</taxon>
        <taxon>Glomeromycotina</taxon>
        <taxon>Glomeromycetes</taxon>
        <taxon>Diversisporales</taxon>
        <taxon>Gigasporaceae</taxon>
        <taxon>Gigaspora</taxon>
    </lineage>
</organism>
<proteinExistence type="predicted"/>
<evidence type="ECO:0000256" key="1">
    <source>
        <dbReference type="SAM" id="MobiDB-lite"/>
    </source>
</evidence>
<dbReference type="Proteomes" id="UP000266673">
    <property type="component" value="Unassembled WGS sequence"/>
</dbReference>
<dbReference type="EMBL" id="QKWP01006237">
    <property type="protein sequence ID" value="RIA99913.1"/>
    <property type="molecule type" value="Genomic_DNA"/>
</dbReference>
<sequence length="264" mass="30574">MILVPFESSHRDGHDGGSFIKIGSQGQESNSAKNDIQLNPKWLTLDKWDPYLVAAKKYFPNTQAILCDWHEDAEKLQTAVGIIKLDTERVITSYFRTHWFGDWVDTWPDYKHDNCPMKSNMLLESYFKKDMLIYYRGRYTKSLYANLEKIGMSMCIDAGEIEWLVKSALFFCKISNNLFSHRFWQGEEIDQNSWNVFQFDINNDVQHAAAKLNDDDHAAAELEDDDVQHAAAELDDDDDVQNAVAELDNMILVKKAQDYLRAEK</sequence>
<dbReference type="AlphaFoldDB" id="A0A397TNZ2"/>
<gene>
    <name evidence="2" type="ORF">C2G38_2236613</name>
</gene>
<feature type="region of interest" description="Disordered" evidence="1">
    <location>
        <begin position="7"/>
        <end position="32"/>
    </location>
</feature>